<dbReference type="AlphaFoldDB" id="A0AA49JHS4"/>
<feature type="transmembrane region" description="Helical" evidence="1">
    <location>
        <begin position="70"/>
        <end position="87"/>
    </location>
</feature>
<proteinExistence type="predicted"/>
<keyword evidence="1" id="KW-1133">Transmembrane helix</keyword>
<keyword evidence="1" id="KW-0472">Membrane</keyword>
<gene>
    <name evidence="2" type="ORF">K4G66_08565</name>
</gene>
<name>A0AA49JHS4_9BACT</name>
<accession>A0AA49JHS4</accession>
<evidence type="ECO:0000256" key="1">
    <source>
        <dbReference type="SAM" id="Phobius"/>
    </source>
</evidence>
<keyword evidence="1" id="KW-0812">Transmembrane</keyword>
<feature type="transmembrane region" description="Helical" evidence="1">
    <location>
        <begin position="93"/>
        <end position="109"/>
    </location>
</feature>
<evidence type="ECO:0000313" key="2">
    <source>
        <dbReference type="EMBL" id="WKN38755.1"/>
    </source>
</evidence>
<protein>
    <submittedName>
        <fullName evidence="2">Uncharacterized protein</fullName>
    </submittedName>
</protein>
<dbReference type="EMBL" id="CP120682">
    <property type="protein sequence ID" value="WKN38755.1"/>
    <property type="molecule type" value="Genomic_DNA"/>
</dbReference>
<sequence length="121" mass="14199">MRIPSLTRLPNYRKFSFEPRYYDPVKEDIEERTSRIKQELRQHSSPSSGLSSGFHGAFARRASATRSSNMLQAIIMAALFIFIFGYLYFGNDIFYILLLVVPIYVYFRFKQISGKRRQSPE</sequence>
<reference evidence="2" key="1">
    <citation type="journal article" date="2023" name="Comput. Struct. Biotechnol. J.">
        <title>Discovery of a novel marine Bacteroidetes with a rich repertoire of carbohydrate-active enzymes.</title>
        <authorList>
            <person name="Chen B."/>
            <person name="Liu G."/>
            <person name="Chen Q."/>
            <person name="Wang H."/>
            <person name="Liu L."/>
            <person name="Tang K."/>
        </authorList>
    </citation>
    <scope>NUCLEOTIDE SEQUENCE</scope>
    <source>
        <strain evidence="2">TK19036</strain>
    </source>
</reference>
<reference evidence="2" key="2">
    <citation type="journal article" date="2024" name="Antonie Van Leeuwenhoek">
        <title>Roseihalotalea indica gen. nov., sp. nov., a halophilic Bacteroidetes from mesopelagic Southwest Indian Ocean with higher carbohydrate metabolic potential.</title>
        <authorList>
            <person name="Chen B."/>
            <person name="Zhang M."/>
            <person name="Lin D."/>
            <person name="Ye J."/>
            <person name="Tang K."/>
        </authorList>
    </citation>
    <scope>NUCLEOTIDE SEQUENCE</scope>
    <source>
        <strain evidence="2">TK19036</strain>
    </source>
</reference>
<organism evidence="2">
    <name type="scientific">Roseihalotalea indica</name>
    <dbReference type="NCBI Taxonomy" id="2867963"/>
    <lineage>
        <taxon>Bacteria</taxon>
        <taxon>Pseudomonadati</taxon>
        <taxon>Bacteroidota</taxon>
        <taxon>Cytophagia</taxon>
        <taxon>Cytophagales</taxon>
        <taxon>Catalimonadaceae</taxon>
        <taxon>Roseihalotalea</taxon>
    </lineage>
</organism>